<feature type="compositionally biased region" description="Low complexity" evidence="7">
    <location>
        <begin position="338"/>
        <end position="363"/>
    </location>
</feature>
<feature type="transmembrane region" description="Helical" evidence="8">
    <location>
        <begin position="180"/>
        <end position="200"/>
    </location>
</feature>
<proteinExistence type="predicted"/>
<dbReference type="InterPro" id="IPR039421">
    <property type="entry name" value="Type_1_exporter"/>
</dbReference>
<keyword evidence="6 8" id="KW-0472">Membrane</keyword>
<dbReference type="InterPro" id="IPR011527">
    <property type="entry name" value="ABC1_TM_dom"/>
</dbReference>
<dbReference type="PANTHER" id="PTHR24221:SF590">
    <property type="entry name" value="COMPONENT LINKED WITH THE ASSEMBLY OF CYTOCHROME' TRANSPORT TRANSMEMBRANE ATP-BINDING PROTEIN ABC TRANSPORTER CYDD-RELATED"/>
    <property type="match status" value="1"/>
</dbReference>
<gene>
    <name evidence="11" type="ORF">NCTC10951_00422</name>
</gene>
<dbReference type="PROSITE" id="PS00211">
    <property type="entry name" value="ABC_TRANSPORTER_1"/>
    <property type="match status" value="1"/>
</dbReference>
<dbReference type="Proteomes" id="UP000268658">
    <property type="component" value="Chromosome"/>
</dbReference>
<feature type="transmembrane region" description="Helical" evidence="8">
    <location>
        <begin position="152"/>
        <end position="174"/>
    </location>
</feature>
<evidence type="ECO:0000256" key="3">
    <source>
        <dbReference type="ARBA" id="ARBA00022741"/>
    </source>
</evidence>
<dbReference type="GO" id="GO:0005886">
    <property type="term" value="C:plasma membrane"/>
    <property type="evidence" value="ECO:0007669"/>
    <property type="project" value="UniProtKB-SubCell"/>
</dbReference>
<keyword evidence="4 11" id="KW-0067">ATP-binding</keyword>
<evidence type="ECO:0000256" key="1">
    <source>
        <dbReference type="ARBA" id="ARBA00004651"/>
    </source>
</evidence>
<dbReference type="GO" id="GO:0045454">
    <property type="term" value="P:cell redox homeostasis"/>
    <property type="evidence" value="ECO:0007669"/>
    <property type="project" value="InterPro"/>
</dbReference>
<reference evidence="11 12" key="1">
    <citation type="submission" date="2018-12" db="EMBL/GenBank/DDBJ databases">
        <authorList>
            <consortium name="Pathogen Informatics"/>
        </authorList>
    </citation>
    <scope>NUCLEOTIDE SEQUENCE [LARGE SCALE GENOMIC DNA]</scope>
    <source>
        <strain evidence="11 12">NCTC10951</strain>
    </source>
</reference>
<dbReference type="NCBIfam" id="TIGR02868">
    <property type="entry name" value="CydC"/>
    <property type="match status" value="1"/>
</dbReference>
<dbReference type="Pfam" id="PF00005">
    <property type="entry name" value="ABC_tran"/>
    <property type="match status" value="1"/>
</dbReference>
<evidence type="ECO:0000313" key="12">
    <source>
        <dbReference type="Proteomes" id="UP000268658"/>
    </source>
</evidence>
<name>A0A3S4VVE7_ACTVI</name>
<dbReference type="SUPFAM" id="SSF90123">
    <property type="entry name" value="ABC transporter transmembrane region"/>
    <property type="match status" value="1"/>
</dbReference>
<evidence type="ECO:0000256" key="6">
    <source>
        <dbReference type="ARBA" id="ARBA00023136"/>
    </source>
</evidence>
<dbReference type="SUPFAM" id="SSF52540">
    <property type="entry name" value="P-loop containing nucleoside triphosphate hydrolases"/>
    <property type="match status" value="1"/>
</dbReference>
<feature type="transmembrane region" description="Helical" evidence="8">
    <location>
        <begin position="255"/>
        <end position="280"/>
    </location>
</feature>
<evidence type="ECO:0000256" key="4">
    <source>
        <dbReference type="ARBA" id="ARBA00022840"/>
    </source>
</evidence>
<evidence type="ECO:0000256" key="2">
    <source>
        <dbReference type="ARBA" id="ARBA00022692"/>
    </source>
</evidence>
<dbReference type="AlphaFoldDB" id="A0A3S4VVE7"/>
<dbReference type="PROSITE" id="PS50929">
    <property type="entry name" value="ABC_TM1F"/>
    <property type="match status" value="1"/>
</dbReference>
<evidence type="ECO:0000259" key="10">
    <source>
        <dbReference type="PROSITE" id="PS50929"/>
    </source>
</evidence>
<dbReference type="KEGG" id="avc:NCTC10951_00422"/>
<dbReference type="InterPro" id="IPR036640">
    <property type="entry name" value="ABC1_TM_sf"/>
</dbReference>
<dbReference type="InterPro" id="IPR003593">
    <property type="entry name" value="AAA+_ATPase"/>
</dbReference>
<dbReference type="InterPro" id="IPR003439">
    <property type="entry name" value="ABC_transporter-like_ATP-bd"/>
</dbReference>
<dbReference type="InterPro" id="IPR014223">
    <property type="entry name" value="ABC_CydC/D"/>
</dbReference>
<evidence type="ECO:0000256" key="5">
    <source>
        <dbReference type="ARBA" id="ARBA00022989"/>
    </source>
</evidence>
<dbReference type="Gene3D" id="3.40.50.300">
    <property type="entry name" value="P-loop containing nucleotide triphosphate hydrolases"/>
    <property type="match status" value="1"/>
</dbReference>
<dbReference type="InterPro" id="IPR017871">
    <property type="entry name" value="ABC_transporter-like_CS"/>
</dbReference>
<sequence length="639" mass="66262">MSPVSPLTSALSPALSARERRSLRRAVGLLHLDRSRFALAVLAGTAGMASAVALSGVAAWLIARASQMPDVVALGVAPVAVRLFGISRSVLRYCERLVSHDTALRGMGALRTRLYEALASARTDTVAGLRRGDVLARVGSDIDAVGDLVVRAYLPAAVAAVLGAATCLGIGLVYWPAGLILAACLLLSGVVAPLATIRSARVAEQARQRQDTELSAEVLAVLEGAPELTVSGRLADSMRQVAFREKSLLHLRDRAAVPAAIAAAVDVAAMGIAVVGNLVVGVRAVAAGQLGPVWLAVIVLVPLAAFEATSALGPASVQLVRSAGAACRIVELIETAEASTSDTGATDDTSATSTDSPETSPATREPAELSGRAPRLRARNLAVGWPGGPVVAEGIDLDLEAGSRVAVVGPSGIGKSTLLATLAGLLEPRGGTLTLDGVPPWQVSRTEAAARVCLTAEDAHVFHTSVLENLRVARGDVTAAEAGELLRRAGLGDWLDALPDGVDTIIGTDATTLSGGERRRLLLARALAAPAPLMLLDEPGEHLDAATADRLVADLLSVGADQGRGTLLVTHRLSALAHADEVLVMGRPCQDAEEQAPATILHRGSHDELQDVSETYRWSLSQENQDRQHNDTSHVNRTS</sequence>
<dbReference type="GO" id="GO:0034775">
    <property type="term" value="P:glutathione transmembrane transport"/>
    <property type="evidence" value="ECO:0007669"/>
    <property type="project" value="InterPro"/>
</dbReference>
<dbReference type="EMBL" id="LR134477">
    <property type="protein sequence ID" value="VEI14556.1"/>
    <property type="molecule type" value="Genomic_DNA"/>
</dbReference>
<keyword evidence="3" id="KW-0547">Nucleotide-binding</keyword>
<dbReference type="GO" id="GO:0005524">
    <property type="term" value="F:ATP binding"/>
    <property type="evidence" value="ECO:0007669"/>
    <property type="project" value="UniProtKB-KW"/>
</dbReference>
<dbReference type="SMART" id="SM00382">
    <property type="entry name" value="AAA"/>
    <property type="match status" value="1"/>
</dbReference>
<comment type="subcellular location">
    <subcellularLocation>
        <location evidence="1">Cell membrane</location>
        <topology evidence="1">Multi-pass membrane protein</topology>
    </subcellularLocation>
</comment>
<dbReference type="PROSITE" id="PS50893">
    <property type="entry name" value="ABC_TRANSPORTER_2"/>
    <property type="match status" value="1"/>
</dbReference>
<evidence type="ECO:0000259" key="9">
    <source>
        <dbReference type="PROSITE" id="PS50893"/>
    </source>
</evidence>
<feature type="region of interest" description="Disordered" evidence="7">
    <location>
        <begin position="338"/>
        <end position="373"/>
    </location>
</feature>
<dbReference type="GO" id="GO:0140359">
    <property type="term" value="F:ABC-type transporter activity"/>
    <property type="evidence" value="ECO:0007669"/>
    <property type="project" value="InterPro"/>
</dbReference>
<keyword evidence="5 8" id="KW-1133">Transmembrane helix</keyword>
<protein>
    <submittedName>
        <fullName evidence="11">Probable ABC transporter ATP-binding protein HI_0664</fullName>
    </submittedName>
</protein>
<dbReference type="PANTHER" id="PTHR24221">
    <property type="entry name" value="ATP-BINDING CASSETTE SUB-FAMILY B"/>
    <property type="match status" value="1"/>
</dbReference>
<evidence type="ECO:0000256" key="8">
    <source>
        <dbReference type="SAM" id="Phobius"/>
    </source>
</evidence>
<feature type="domain" description="ABC transporter" evidence="9">
    <location>
        <begin position="376"/>
        <end position="612"/>
    </location>
</feature>
<accession>A0A3S4VVE7</accession>
<dbReference type="GO" id="GO:0016887">
    <property type="term" value="F:ATP hydrolysis activity"/>
    <property type="evidence" value="ECO:0007669"/>
    <property type="project" value="InterPro"/>
</dbReference>
<dbReference type="InterPro" id="IPR027417">
    <property type="entry name" value="P-loop_NTPase"/>
</dbReference>
<dbReference type="Gene3D" id="1.20.1560.10">
    <property type="entry name" value="ABC transporter type 1, transmembrane domain"/>
    <property type="match status" value="1"/>
</dbReference>
<feature type="transmembrane region" description="Helical" evidence="8">
    <location>
        <begin position="40"/>
        <end position="63"/>
    </location>
</feature>
<feature type="domain" description="ABC transmembrane type-1" evidence="10">
    <location>
        <begin position="38"/>
        <end position="321"/>
    </location>
</feature>
<evidence type="ECO:0000313" key="11">
    <source>
        <dbReference type="EMBL" id="VEI14556.1"/>
    </source>
</evidence>
<keyword evidence="2 8" id="KW-0812">Transmembrane</keyword>
<organism evidence="11 12">
    <name type="scientific">Actinomyces viscosus</name>
    <dbReference type="NCBI Taxonomy" id="1656"/>
    <lineage>
        <taxon>Bacteria</taxon>
        <taxon>Bacillati</taxon>
        <taxon>Actinomycetota</taxon>
        <taxon>Actinomycetes</taxon>
        <taxon>Actinomycetales</taxon>
        <taxon>Actinomycetaceae</taxon>
        <taxon>Actinomyces</taxon>
    </lineage>
</organism>
<evidence type="ECO:0000256" key="7">
    <source>
        <dbReference type="SAM" id="MobiDB-lite"/>
    </source>
</evidence>